<evidence type="ECO:0000313" key="1">
    <source>
        <dbReference type="EMBL" id="MBD7916162.1"/>
    </source>
</evidence>
<protein>
    <submittedName>
        <fullName evidence="1">Iron-only hydrogenase system regulator</fullName>
    </submittedName>
</protein>
<organism evidence="1 2">
    <name type="scientific">Clostridium gallinarum</name>
    <dbReference type="NCBI Taxonomy" id="2762246"/>
    <lineage>
        <taxon>Bacteria</taxon>
        <taxon>Bacillati</taxon>
        <taxon>Bacillota</taxon>
        <taxon>Clostridia</taxon>
        <taxon>Eubacteriales</taxon>
        <taxon>Clostridiaceae</taxon>
        <taxon>Clostridium</taxon>
    </lineage>
</organism>
<dbReference type="SUPFAM" id="SSF55021">
    <property type="entry name" value="ACT-like"/>
    <property type="match status" value="1"/>
</dbReference>
<name>A0ABR8Q6V0_9CLOT</name>
<dbReference type="RefSeq" id="WP_191750908.1">
    <property type="nucleotide sequence ID" value="NZ_JACSQZ010000063.1"/>
</dbReference>
<dbReference type="Gene3D" id="3.30.70.1150">
    <property type="entry name" value="ACT-like. Chain A, domain 2"/>
    <property type="match status" value="1"/>
</dbReference>
<dbReference type="InterPro" id="IPR045865">
    <property type="entry name" value="ACT-like_dom_sf"/>
</dbReference>
<dbReference type="EMBL" id="JACSQZ010000063">
    <property type="protein sequence ID" value="MBD7916162.1"/>
    <property type="molecule type" value="Genomic_DNA"/>
</dbReference>
<gene>
    <name evidence="1" type="ORF">H9660_13505</name>
</gene>
<accession>A0ABR8Q6V0</accession>
<reference evidence="1 2" key="1">
    <citation type="submission" date="2020-08" db="EMBL/GenBank/DDBJ databases">
        <title>A Genomic Blueprint of the Chicken Gut Microbiome.</title>
        <authorList>
            <person name="Gilroy R."/>
            <person name="Ravi A."/>
            <person name="Getino M."/>
            <person name="Pursley I."/>
            <person name="Horton D.L."/>
            <person name="Alikhan N.-F."/>
            <person name="Baker D."/>
            <person name="Gharbi K."/>
            <person name="Hall N."/>
            <person name="Watson M."/>
            <person name="Adriaenssens E.M."/>
            <person name="Foster-Nyarko E."/>
            <person name="Jarju S."/>
            <person name="Secka A."/>
            <person name="Antonio M."/>
            <person name="Oren A."/>
            <person name="Chaudhuri R."/>
            <person name="La Ragione R.M."/>
            <person name="Hildebrand F."/>
            <person name="Pallen M.J."/>
        </authorList>
    </citation>
    <scope>NUCLEOTIDE SEQUENCE [LARGE SCALE GENOMIC DNA]</scope>
    <source>
        <strain evidence="1 2">Sa3CUN1</strain>
    </source>
</reference>
<keyword evidence="2" id="KW-1185">Reference proteome</keyword>
<dbReference type="InterPro" id="IPR023860">
    <property type="entry name" value="FeFe-hyd_TM1266"/>
</dbReference>
<dbReference type="Proteomes" id="UP000640335">
    <property type="component" value="Unassembled WGS sequence"/>
</dbReference>
<comment type="caution">
    <text evidence="1">The sequence shown here is derived from an EMBL/GenBank/DDBJ whole genome shotgun (WGS) entry which is preliminary data.</text>
</comment>
<proteinExistence type="predicted"/>
<evidence type="ECO:0000313" key="2">
    <source>
        <dbReference type="Proteomes" id="UP000640335"/>
    </source>
</evidence>
<dbReference type="InterPro" id="IPR027271">
    <property type="entry name" value="Acetolactate_synth/TF_NikR_C"/>
</dbReference>
<dbReference type="Pfam" id="PF21699">
    <property type="entry name" value="TM1266-like"/>
    <property type="match status" value="1"/>
</dbReference>
<sequence length="83" mass="8759">MKIGVISAILEEPSKCNAKFNEVVADFRGSIKGRMGIPLENETSIISIVVVGSLNEINSLTGKLGNIDGVTVKTAISKKEVGE</sequence>
<dbReference type="NCBIfam" id="TIGR03959">
    <property type="entry name" value="hyd_TM1266"/>
    <property type="match status" value="1"/>
</dbReference>